<keyword evidence="12" id="KW-0670">Pyruvate</keyword>
<sequence>MPINITMPALSPTMEEGNLSKWLVKEGDKVAPGDVIAEIETDKATMEVEAVDEGTVAKIVVPAGTEGVKVNALIAVLAEEGEDVAAAAKGAGAAPKAEAPKEEPKPAEAKKEAAAPAAAPAPARSEQPAVAPAVNKGERVFASPLARRIAKDAGVDISAVKGSGPHGHVIQRDVEAALASGGAKAVSAQAESAAAPKPMSDDAILKLFEDGSYEVVPHDGMRKTIARRLVESKQTVPHFYLTIDCELDALLALRSQINAAAPMLKTEKGEVPAYKLSVNDMVIKATALALRDVPEANVSWTEGGMIKHKCSDVGVAVSIPGGLITPIVRHAESKTLSVISNEMKDMARRARDRKLKPEEYQGGSTSVSNLGMFGVKDFAAIINPPHATIFAIGAGEERAVVKKGEIKVATVMSVTLSTDHRAVDGALAAELAQAFKRHIENPMGMLV</sequence>
<evidence type="ECO:0000256" key="7">
    <source>
        <dbReference type="ARBA" id="ARBA00048370"/>
    </source>
</evidence>
<dbReference type="InterPro" id="IPR045257">
    <property type="entry name" value="E2/Pdx1"/>
</dbReference>
<accession>A0AB36PTI4</accession>
<evidence type="ECO:0000256" key="9">
    <source>
        <dbReference type="SAM" id="MobiDB-lite"/>
    </source>
</evidence>
<evidence type="ECO:0000259" key="11">
    <source>
        <dbReference type="PROSITE" id="PS51826"/>
    </source>
</evidence>
<dbReference type="InterPro" id="IPR001078">
    <property type="entry name" value="2-oxoacid_DH_actylTfrase"/>
</dbReference>
<evidence type="ECO:0000256" key="1">
    <source>
        <dbReference type="ARBA" id="ARBA00007317"/>
    </source>
</evidence>
<name>A0AB36PTI4_BRUML</name>
<dbReference type="PANTHER" id="PTHR23151:SF90">
    <property type="entry name" value="DIHYDROLIPOYLLYSINE-RESIDUE ACETYLTRANSFERASE COMPONENT OF PYRUVATE DEHYDROGENASE COMPLEX, MITOCHONDRIAL-RELATED"/>
    <property type="match status" value="1"/>
</dbReference>
<dbReference type="PROSITE" id="PS50968">
    <property type="entry name" value="BIOTINYL_LIPOYL"/>
    <property type="match status" value="1"/>
</dbReference>
<dbReference type="CDD" id="cd06849">
    <property type="entry name" value="lipoyl_domain"/>
    <property type="match status" value="1"/>
</dbReference>
<dbReference type="GO" id="GO:0004742">
    <property type="term" value="F:dihydrolipoyllysine-residue acetyltransferase activity"/>
    <property type="evidence" value="ECO:0007669"/>
    <property type="project" value="UniProtKB-UniRule"/>
</dbReference>
<keyword evidence="5 8" id="KW-0012">Acyltransferase</keyword>
<comment type="cofactor">
    <cofactor evidence="8">
        <name>(R)-lipoate</name>
        <dbReference type="ChEBI" id="CHEBI:83088"/>
    </cofactor>
    <text evidence="8">Binds 1 lipoyl cofactor covalently.</text>
</comment>
<evidence type="ECO:0000256" key="4">
    <source>
        <dbReference type="ARBA" id="ARBA00022823"/>
    </source>
</evidence>
<protein>
    <recommendedName>
        <fullName evidence="8">Acetyltransferase component of pyruvate dehydrogenase complex</fullName>
        <ecNumber evidence="8">2.3.1.12</ecNumber>
    </recommendedName>
</protein>
<dbReference type="NCBIfam" id="TIGR01349">
    <property type="entry name" value="PDHac_trf_mito"/>
    <property type="match status" value="1"/>
</dbReference>
<dbReference type="PROSITE" id="PS51826">
    <property type="entry name" value="PSBD"/>
    <property type="match status" value="1"/>
</dbReference>
<dbReference type="SUPFAM" id="SSF52777">
    <property type="entry name" value="CoA-dependent acyltransferases"/>
    <property type="match status" value="1"/>
</dbReference>
<evidence type="ECO:0000259" key="10">
    <source>
        <dbReference type="PROSITE" id="PS50968"/>
    </source>
</evidence>
<dbReference type="Gene3D" id="2.40.50.100">
    <property type="match status" value="1"/>
</dbReference>
<feature type="domain" description="Lipoyl-binding" evidence="10">
    <location>
        <begin position="2"/>
        <end position="78"/>
    </location>
</feature>
<comment type="subunit">
    <text evidence="2">Forms a 24-polypeptide structural core with octahedral symmetry.</text>
</comment>
<evidence type="ECO:0000256" key="8">
    <source>
        <dbReference type="RuleBase" id="RU361137"/>
    </source>
</evidence>
<dbReference type="InterPro" id="IPR036625">
    <property type="entry name" value="E3-bd_dom_sf"/>
</dbReference>
<reference evidence="12 13" key="1">
    <citation type="submission" date="2017-05" db="EMBL/GenBank/DDBJ databases">
        <title>The genome sequence of the facultative intracellular pathogen Brucella melitensis KIV-L.</title>
        <authorList>
            <person name="Pisarenko S."/>
            <person name="Kovalev D."/>
            <person name="Khachaturova A."/>
            <person name="Kulichenko A."/>
        </authorList>
    </citation>
    <scope>NUCLEOTIDE SEQUENCE [LARGE SCALE GENOMIC DNA]</scope>
    <source>
        <strain evidence="12 13">KIV-L</strain>
    </source>
</reference>
<dbReference type="SUPFAM" id="SSF51230">
    <property type="entry name" value="Single hybrid motif"/>
    <property type="match status" value="1"/>
</dbReference>
<dbReference type="Gene3D" id="3.30.559.10">
    <property type="entry name" value="Chloramphenicol acetyltransferase-like domain"/>
    <property type="match status" value="1"/>
</dbReference>
<dbReference type="GO" id="GO:0045254">
    <property type="term" value="C:pyruvate dehydrogenase complex"/>
    <property type="evidence" value="ECO:0007669"/>
    <property type="project" value="UniProtKB-UniRule"/>
</dbReference>
<dbReference type="FunFam" id="2.40.50.100:FF:000010">
    <property type="entry name" value="Acetyltransferase component of pyruvate dehydrogenase complex"/>
    <property type="match status" value="1"/>
</dbReference>
<dbReference type="Proteomes" id="UP000216335">
    <property type="component" value="Unassembled WGS sequence"/>
</dbReference>
<comment type="caution">
    <text evidence="12">The sequence shown here is derived from an EMBL/GenBank/DDBJ whole genome shotgun (WGS) entry which is preliminary data.</text>
</comment>
<evidence type="ECO:0000313" key="12">
    <source>
        <dbReference type="EMBL" id="OZV60137.1"/>
    </source>
</evidence>
<feature type="region of interest" description="Disordered" evidence="9">
    <location>
        <begin position="89"/>
        <end position="131"/>
    </location>
</feature>
<comment type="catalytic activity">
    <reaction evidence="7 8">
        <text>N(6)-[(R)-dihydrolipoyl]-L-lysyl-[protein] + acetyl-CoA = N(6)-[(R)-S(8)-acetyldihydrolipoyl]-L-lysyl-[protein] + CoA</text>
        <dbReference type="Rhea" id="RHEA:17017"/>
        <dbReference type="Rhea" id="RHEA-COMP:10475"/>
        <dbReference type="Rhea" id="RHEA-COMP:10478"/>
        <dbReference type="ChEBI" id="CHEBI:57287"/>
        <dbReference type="ChEBI" id="CHEBI:57288"/>
        <dbReference type="ChEBI" id="CHEBI:83100"/>
        <dbReference type="ChEBI" id="CHEBI:83111"/>
        <dbReference type="EC" id="2.3.1.12"/>
    </reaction>
</comment>
<dbReference type="PROSITE" id="PS00189">
    <property type="entry name" value="LIPOYL"/>
    <property type="match status" value="1"/>
</dbReference>
<dbReference type="InterPro" id="IPR011053">
    <property type="entry name" value="Single_hybrid_motif"/>
</dbReference>
<evidence type="ECO:0000256" key="2">
    <source>
        <dbReference type="ARBA" id="ARBA00011484"/>
    </source>
</evidence>
<dbReference type="SUPFAM" id="SSF47005">
    <property type="entry name" value="Peripheral subunit-binding domain of 2-oxo acid dehydrogenase complex"/>
    <property type="match status" value="1"/>
</dbReference>
<dbReference type="GO" id="GO:0006086">
    <property type="term" value="P:pyruvate decarboxylation to acetyl-CoA"/>
    <property type="evidence" value="ECO:0007669"/>
    <property type="project" value="InterPro"/>
</dbReference>
<keyword evidence="4 8" id="KW-0450">Lipoyl</keyword>
<gene>
    <name evidence="12" type="ORF">BI318_11185</name>
</gene>
<dbReference type="Pfam" id="PF00198">
    <property type="entry name" value="2-oxoacid_dh"/>
    <property type="match status" value="1"/>
</dbReference>
<evidence type="ECO:0000313" key="13">
    <source>
        <dbReference type="Proteomes" id="UP000216335"/>
    </source>
</evidence>
<dbReference type="EC" id="2.3.1.12" evidence="8"/>
<dbReference type="Pfam" id="PF00364">
    <property type="entry name" value="Biotin_lipoyl"/>
    <property type="match status" value="1"/>
</dbReference>
<organism evidence="12 13">
    <name type="scientific">Brucella melitensis</name>
    <dbReference type="NCBI Taxonomy" id="29459"/>
    <lineage>
        <taxon>Bacteria</taxon>
        <taxon>Pseudomonadati</taxon>
        <taxon>Pseudomonadota</taxon>
        <taxon>Alphaproteobacteria</taxon>
        <taxon>Hyphomicrobiales</taxon>
        <taxon>Brucellaceae</taxon>
        <taxon>Brucella/Ochrobactrum group</taxon>
        <taxon>Brucella</taxon>
    </lineage>
</organism>
<comment type="similarity">
    <text evidence="1 8">Belongs to the 2-oxoacid dehydrogenase family.</text>
</comment>
<dbReference type="PANTHER" id="PTHR23151">
    <property type="entry name" value="DIHYDROLIPOAMIDE ACETYL/SUCCINYL-TRANSFERASE-RELATED"/>
    <property type="match status" value="1"/>
</dbReference>
<comment type="function">
    <text evidence="6">The pyruvate dehydrogenase complex catalyzes the overall conversion of pyruvate to acetyl-CoA and CO(2). It contains multiple copies of three enzymatic components: pyruvate dehydrogenase (E1), dihydrolipoamide acetyltransferase (E2) and lipoamide dehydrogenase (E3).</text>
</comment>
<dbReference type="EMBL" id="NGJQ01000010">
    <property type="protein sequence ID" value="OZV60137.1"/>
    <property type="molecule type" value="Genomic_DNA"/>
</dbReference>
<keyword evidence="3 8" id="KW-0808">Transferase</keyword>
<dbReference type="RefSeq" id="WP_004686424.1">
    <property type="nucleotide sequence ID" value="NZ_CAKLDP010000009.1"/>
</dbReference>
<dbReference type="InterPro" id="IPR023213">
    <property type="entry name" value="CAT-like_dom_sf"/>
</dbReference>
<dbReference type="InterPro" id="IPR003016">
    <property type="entry name" value="2-oxoA_DH_lipoyl-BS"/>
</dbReference>
<feature type="compositionally biased region" description="Basic and acidic residues" evidence="9">
    <location>
        <begin position="98"/>
        <end position="113"/>
    </location>
</feature>
<evidence type="ECO:0000256" key="3">
    <source>
        <dbReference type="ARBA" id="ARBA00022679"/>
    </source>
</evidence>
<feature type="domain" description="Peripheral subunit-binding (PSBD)" evidence="11">
    <location>
        <begin position="141"/>
        <end position="178"/>
    </location>
</feature>
<evidence type="ECO:0000256" key="5">
    <source>
        <dbReference type="ARBA" id="ARBA00023315"/>
    </source>
</evidence>
<dbReference type="InterPro" id="IPR006257">
    <property type="entry name" value="LAT1"/>
</dbReference>
<feature type="compositionally biased region" description="Low complexity" evidence="9">
    <location>
        <begin position="114"/>
        <end position="123"/>
    </location>
</feature>
<dbReference type="Pfam" id="PF02817">
    <property type="entry name" value="E3_binding"/>
    <property type="match status" value="1"/>
</dbReference>
<dbReference type="InterPro" id="IPR000089">
    <property type="entry name" value="Biotin_lipoyl"/>
</dbReference>
<evidence type="ECO:0000256" key="6">
    <source>
        <dbReference type="ARBA" id="ARBA00025211"/>
    </source>
</evidence>
<proteinExistence type="inferred from homology"/>
<dbReference type="Gene3D" id="4.10.320.10">
    <property type="entry name" value="E3-binding domain"/>
    <property type="match status" value="1"/>
</dbReference>
<dbReference type="AlphaFoldDB" id="A0AB36PTI4"/>
<dbReference type="InterPro" id="IPR004167">
    <property type="entry name" value="PSBD"/>
</dbReference>